<name>A0A8J2Z0D7_9PROT</name>
<dbReference type="SUPFAM" id="SSF50998">
    <property type="entry name" value="Quinoprotein alcohol dehydrogenase-like"/>
    <property type="match status" value="1"/>
</dbReference>
<dbReference type="AlphaFoldDB" id="A0A8J2Z0D7"/>
<comment type="caution">
    <text evidence="3">The sequence shown here is derived from an EMBL/GenBank/DDBJ whole genome shotgun (WGS) entry which is preliminary data.</text>
</comment>
<evidence type="ECO:0000256" key="2">
    <source>
        <dbReference type="SAM" id="SignalP"/>
    </source>
</evidence>
<sequence length="154" mass="16120">MNNRMSIVAGLALLAGASATLAPDTLHAAGDKASAVGASGPAGTAPRPMKKRAGPPEVAPVVIGSVRYEPLLGGKARGLGQNGGDIVARDAKTGAELWTLRVYKIDYAANMEPDKQDIYITSLDVAPDGRSLLVTDERGRRWRVDTEARTATPE</sequence>
<evidence type="ECO:0008006" key="5">
    <source>
        <dbReference type="Google" id="ProtNLM"/>
    </source>
</evidence>
<dbReference type="Proteomes" id="UP000646365">
    <property type="component" value="Unassembled WGS sequence"/>
</dbReference>
<dbReference type="EMBL" id="BMJQ01000032">
    <property type="protein sequence ID" value="GGF50111.1"/>
    <property type="molecule type" value="Genomic_DNA"/>
</dbReference>
<evidence type="ECO:0000313" key="4">
    <source>
        <dbReference type="Proteomes" id="UP000646365"/>
    </source>
</evidence>
<keyword evidence="4" id="KW-1185">Reference proteome</keyword>
<keyword evidence="2" id="KW-0732">Signal</keyword>
<protein>
    <recommendedName>
        <fullName evidence="5">PQQ-binding-like beta-propeller repeat protein</fullName>
    </recommendedName>
</protein>
<organism evidence="3 4">
    <name type="scientific">Aliidongia dinghuensis</name>
    <dbReference type="NCBI Taxonomy" id="1867774"/>
    <lineage>
        <taxon>Bacteria</taxon>
        <taxon>Pseudomonadati</taxon>
        <taxon>Pseudomonadota</taxon>
        <taxon>Alphaproteobacteria</taxon>
        <taxon>Rhodospirillales</taxon>
        <taxon>Dongiaceae</taxon>
        <taxon>Aliidongia</taxon>
    </lineage>
</organism>
<evidence type="ECO:0000256" key="1">
    <source>
        <dbReference type="SAM" id="MobiDB-lite"/>
    </source>
</evidence>
<evidence type="ECO:0000313" key="3">
    <source>
        <dbReference type="EMBL" id="GGF50111.1"/>
    </source>
</evidence>
<gene>
    <name evidence="3" type="ORF">GCM10011611_65640</name>
</gene>
<feature type="signal peptide" evidence="2">
    <location>
        <begin position="1"/>
        <end position="28"/>
    </location>
</feature>
<proteinExistence type="predicted"/>
<accession>A0A8J2Z0D7</accession>
<reference evidence="3" key="1">
    <citation type="journal article" date="2014" name="Int. J. Syst. Evol. Microbiol.">
        <title>Complete genome sequence of Corynebacterium casei LMG S-19264T (=DSM 44701T), isolated from a smear-ripened cheese.</title>
        <authorList>
            <consortium name="US DOE Joint Genome Institute (JGI-PGF)"/>
            <person name="Walter F."/>
            <person name="Albersmeier A."/>
            <person name="Kalinowski J."/>
            <person name="Ruckert C."/>
        </authorList>
    </citation>
    <scope>NUCLEOTIDE SEQUENCE</scope>
    <source>
        <strain evidence="3">CGMCC 1.15725</strain>
    </source>
</reference>
<feature type="region of interest" description="Disordered" evidence="1">
    <location>
        <begin position="32"/>
        <end position="56"/>
    </location>
</feature>
<feature type="chain" id="PRO_5035163755" description="PQQ-binding-like beta-propeller repeat protein" evidence="2">
    <location>
        <begin position="29"/>
        <end position="154"/>
    </location>
</feature>
<dbReference type="InterPro" id="IPR011047">
    <property type="entry name" value="Quinoprotein_ADH-like_sf"/>
</dbReference>
<reference evidence="3" key="2">
    <citation type="submission" date="2020-09" db="EMBL/GenBank/DDBJ databases">
        <authorList>
            <person name="Sun Q."/>
            <person name="Zhou Y."/>
        </authorList>
    </citation>
    <scope>NUCLEOTIDE SEQUENCE</scope>
    <source>
        <strain evidence="3">CGMCC 1.15725</strain>
    </source>
</reference>